<evidence type="ECO:0000256" key="1">
    <source>
        <dbReference type="SAM" id="SignalP"/>
    </source>
</evidence>
<dbReference type="EMBL" id="JAPUBN010000017">
    <property type="protein sequence ID" value="MCZ2722360.1"/>
    <property type="molecule type" value="Genomic_DNA"/>
</dbReference>
<evidence type="ECO:0000313" key="3">
    <source>
        <dbReference type="Proteomes" id="UP001149719"/>
    </source>
</evidence>
<feature type="chain" id="PRO_5046940744" evidence="1">
    <location>
        <begin position="19"/>
        <end position="140"/>
    </location>
</feature>
<accession>A0ABT4JVJ0</accession>
<proteinExistence type="predicted"/>
<sequence length="140" mass="15669">MLKFFIAVLFGMSSSVYALNIDKACEEHQEQKQALLSNLSTSYIEANMAGQCIGYREIQKGNGIKLKEYCSEFIEQKENLLGRMSTSLTEANMAGQCIGAIYAVCKDINYTRAAKNIISNSNDSLTMSRSNIQSYLRCYD</sequence>
<protein>
    <submittedName>
        <fullName evidence="2">Uncharacterized protein</fullName>
    </submittedName>
</protein>
<organism evidence="2 3">
    <name type="scientific">Marinomonas phaeophyticola</name>
    <dbReference type="NCBI Taxonomy" id="3004091"/>
    <lineage>
        <taxon>Bacteria</taxon>
        <taxon>Pseudomonadati</taxon>
        <taxon>Pseudomonadota</taxon>
        <taxon>Gammaproteobacteria</taxon>
        <taxon>Oceanospirillales</taxon>
        <taxon>Oceanospirillaceae</taxon>
        <taxon>Marinomonas</taxon>
    </lineage>
</organism>
<comment type="caution">
    <text evidence="2">The sequence shown here is derived from an EMBL/GenBank/DDBJ whole genome shotgun (WGS) entry which is preliminary data.</text>
</comment>
<name>A0ABT4JVJ0_9GAMM</name>
<dbReference type="RefSeq" id="WP_269125945.1">
    <property type="nucleotide sequence ID" value="NZ_JAPUBN010000017.1"/>
</dbReference>
<dbReference type="Proteomes" id="UP001149719">
    <property type="component" value="Unassembled WGS sequence"/>
</dbReference>
<reference evidence="2" key="1">
    <citation type="submission" date="2022-12" db="EMBL/GenBank/DDBJ databases">
        <title>Marinomonas 15G1-11 sp. nov, isolated from marine algae.</title>
        <authorList>
            <person name="Butt M."/>
            <person name="Choi D.G."/>
            <person name="Kim J.M."/>
            <person name="Lee J.K."/>
            <person name="Baek J.H."/>
            <person name="Jeon C.O."/>
        </authorList>
    </citation>
    <scope>NUCLEOTIDE SEQUENCE</scope>
    <source>
        <strain evidence="2">15G1-11</strain>
    </source>
</reference>
<keyword evidence="1" id="KW-0732">Signal</keyword>
<evidence type="ECO:0000313" key="2">
    <source>
        <dbReference type="EMBL" id="MCZ2722360.1"/>
    </source>
</evidence>
<gene>
    <name evidence="2" type="ORF">O1D97_12165</name>
</gene>
<keyword evidence="3" id="KW-1185">Reference proteome</keyword>
<feature type="signal peptide" evidence="1">
    <location>
        <begin position="1"/>
        <end position="18"/>
    </location>
</feature>